<keyword evidence="1" id="KW-0472">Membrane</keyword>
<protein>
    <submittedName>
        <fullName evidence="2">Uncharacterized protein</fullName>
    </submittedName>
</protein>
<feature type="transmembrane region" description="Helical" evidence="1">
    <location>
        <begin position="12"/>
        <end position="35"/>
    </location>
</feature>
<keyword evidence="1" id="KW-1133">Transmembrane helix</keyword>
<organism evidence="2 3">
    <name type="scientific">Rippkaea orientalis (strain PCC 8801 / RF-1)</name>
    <name type="common">Cyanothece sp. (strain PCC 8801)</name>
    <dbReference type="NCBI Taxonomy" id="41431"/>
    <lineage>
        <taxon>Bacteria</taxon>
        <taxon>Bacillati</taxon>
        <taxon>Cyanobacteriota</taxon>
        <taxon>Cyanophyceae</taxon>
        <taxon>Oscillatoriophycideae</taxon>
        <taxon>Chroococcales</taxon>
        <taxon>Aphanothecaceae</taxon>
        <taxon>Rippkaea</taxon>
        <taxon>Rippkaea orientalis</taxon>
    </lineage>
</organism>
<evidence type="ECO:0000256" key="1">
    <source>
        <dbReference type="SAM" id="Phobius"/>
    </source>
</evidence>
<keyword evidence="3" id="KW-1185">Reference proteome</keyword>
<dbReference type="KEGG" id="cyp:PCC8801_1334"/>
<dbReference type="EMBL" id="CP001287">
    <property type="protein sequence ID" value="ACK65397.1"/>
    <property type="molecule type" value="Genomic_DNA"/>
</dbReference>
<dbReference type="Proteomes" id="UP000008204">
    <property type="component" value="Chromosome"/>
</dbReference>
<keyword evidence="1" id="KW-0812">Transmembrane</keyword>
<evidence type="ECO:0000313" key="2">
    <source>
        <dbReference type="EMBL" id="ACK65397.1"/>
    </source>
</evidence>
<reference evidence="3" key="1">
    <citation type="journal article" date="2011" name="MBio">
        <title>Novel metabolic attributes of the genus Cyanothece, comprising a group of unicellular nitrogen-fixing Cyanobacteria.</title>
        <authorList>
            <person name="Bandyopadhyay A."/>
            <person name="Elvitigala T."/>
            <person name="Welsh E."/>
            <person name="Stockel J."/>
            <person name="Liberton M."/>
            <person name="Min H."/>
            <person name="Sherman L.A."/>
            <person name="Pakrasi H.B."/>
        </authorList>
    </citation>
    <scope>NUCLEOTIDE SEQUENCE [LARGE SCALE GENOMIC DNA]</scope>
    <source>
        <strain evidence="3">PCC 8801</strain>
    </source>
</reference>
<dbReference type="AlphaFoldDB" id="B7K3Q5"/>
<proteinExistence type="predicted"/>
<sequence length="157" mass="17612">MLNNLNFNGRGTLLLLLSIACFSAIQSFALSLGLIEKCGMWFTLMYVCKGISVEPLLSAINRAQMGYYTENEYFEYLDIEKGLDLPLGASPHYNIRLLSPMNADTIVQPLNPKELRGVMTIAVSNEQGKREGVHTYIGLTLYNPKTRNFEPQICQSI</sequence>
<gene>
    <name evidence="2" type="ordered locus">PCC8801_1334</name>
</gene>
<evidence type="ECO:0000313" key="3">
    <source>
        <dbReference type="Proteomes" id="UP000008204"/>
    </source>
</evidence>
<name>B7K3Q5_RIPO1</name>
<dbReference type="HOGENOM" id="CLU_1674996_0_0_3"/>
<accession>B7K3Q5</accession>